<dbReference type="GO" id="GO:0003723">
    <property type="term" value="F:RNA binding"/>
    <property type="evidence" value="ECO:0007669"/>
    <property type="project" value="UniProtKB-KW"/>
</dbReference>
<name>D5BQE4_PUNMI</name>
<dbReference type="InterPro" id="IPR006145">
    <property type="entry name" value="PsdUridine_synth_RsuA/RluA"/>
</dbReference>
<sequence length="335" mass="35878">MMASADTAKWRFETISEDEDGSRLDRVLRRLIPGLAQGQIEKMLRNGLIRIDGAKAKSASRVAVGQQIRLPISIDALATVKPAANKMSAKALGAPSIGGAPLQKTFDDMVIGEGKGWLALNKPSGLAVQGGTGTKQHVDGMLAALAARGGDRLRLVHRIDKDTSGVLLLAKTLQSARSLTDAFHKHAIEKTYLALCMGLPPEEGAVKQAISKLPGKSGERMVADDDGQSAHTLFRRVDHAGRKLTLMALRPLTGRTHQLRIHMALIGHVICGDGKYGGVDAHPGGMVARQLHLHAWQLKLPDGKLITAPPSPHMVTSLDALGLSIPSKGWRFQDF</sequence>
<proteinExistence type="inferred from homology"/>
<protein>
    <submittedName>
        <fullName evidence="5">Pseudouridine synthase, RluA family</fullName>
        <ecNumber evidence="5">5.4.99.12</ecNumber>
    </submittedName>
</protein>
<dbReference type="EMBL" id="CP001751">
    <property type="protein sequence ID" value="ADE40662.1"/>
    <property type="molecule type" value="Genomic_DNA"/>
</dbReference>
<dbReference type="Pfam" id="PF00849">
    <property type="entry name" value="PseudoU_synth_2"/>
    <property type="match status" value="1"/>
</dbReference>
<dbReference type="GO" id="GO:0160147">
    <property type="term" value="F:tRNA pseudouridine(38-40) synthase activity"/>
    <property type="evidence" value="ECO:0007669"/>
    <property type="project" value="UniProtKB-EC"/>
</dbReference>
<dbReference type="CDD" id="cd02869">
    <property type="entry name" value="PseudoU_synth_RluA_like"/>
    <property type="match status" value="1"/>
</dbReference>
<comment type="similarity">
    <text evidence="1">Belongs to the pseudouridine synthase RluA family.</text>
</comment>
<dbReference type="PANTHER" id="PTHR21600:SF44">
    <property type="entry name" value="RIBOSOMAL LARGE SUBUNIT PSEUDOURIDINE SYNTHASE D"/>
    <property type="match status" value="1"/>
</dbReference>
<dbReference type="GO" id="GO:0000455">
    <property type="term" value="P:enzyme-directed rRNA pseudouridine synthesis"/>
    <property type="evidence" value="ECO:0007669"/>
    <property type="project" value="UniProtKB-ARBA"/>
</dbReference>
<dbReference type="PANTHER" id="PTHR21600">
    <property type="entry name" value="MITOCHONDRIAL RNA PSEUDOURIDINE SYNTHASE"/>
    <property type="match status" value="1"/>
</dbReference>
<dbReference type="STRING" id="488538.SAR116_2419"/>
<dbReference type="PROSITE" id="PS01129">
    <property type="entry name" value="PSI_RLU"/>
    <property type="match status" value="1"/>
</dbReference>
<reference evidence="5 6" key="1">
    <citation type="journal article" date="2010" name="J. Bacteriol.">
        <title>Complete genome sequence of "Candidatus Puniceispirillum marinum" IMCC1322, a representative of the SAR116 clade in the Alphaproteobacteria.</title>
        <authorList>
            <person name="Oh H.M."/>
            <person name="Kwon K.K."/>
            <person name="Kang I."/>
            <person name="Kang S.G."/>
            <person name="Lee J.H."/>
            <person name="Kim S.J."/>
            <person name="Cho J.C."/>
        </authorList>
    </citation>
    <scope>NUCLEOTIDE SEQUENCE [LARGE SCALE GENOMIC DNA]</scope>
    <source>
        <strain evidence="5 6">IMCC1322</strain>
    </source>
</reference>
<dbReference type="Gene3D" id="3.30.2350.10">
    <property type="entry name" value="Pseudouridine synthase"/>
    <property type="match status" value="1"/>
</dbReference>
<accession>D5BQE4</accession>
<dbReference type="InterPro" id="IPR006224">
    <property type="entry name" value="PsdUridine_synth_RluA-like_CS"/>
</dbReference>
<evidence type="ECO:0000313" key="5">
    <source>
        <dbReference type="EMBL" id="ADE40662.1"/>
    </source>
</evidence>
<feature type="domain" description="RNA-binding S4" evidence="4">
    <location>
        <begin position="22"/>
        <end position="85"/>
    </location>
</feature>
<evidence type="ECO:0000256" key="2">
    <source>
        <dbReference type="ARBA" id="ARBA00023235"/>
    </source>
</evidence>
<dbReference type="eggNOG" id="COG0564">
    <property type="taxonomic scope" value="Bacteria"/>
</dbReference>
<keyword evidence="2 5" id="KW-0413">Isomerase</keyword>
<dbReference type="HOGENOM" id="CLU_016902_1_2_5"/>
<dbReference type="Proteomes" id="UP000007460">
    <property type="component" value="Chromosome"/>
</dbReference>
<evidence type="ECO:0000259" key="4">
    <source>
        <dbReference type="SMART" id="SM00363"/>
    </source>
</evidence>
<dbReference type="InterPro" id="IPR002942">
    <property type="entry name" value="S4_RNA-bd"/>
</dbReference>
<dbReference type="AlphaFoldDB" id="D5BQE4"/>
<dbReference type="KEGG" id="apb:SAR116_2419"/>
<dbReference type="GO" id="GO:0120159">
    <property type="term" value="F:rRNA pseudouridine synthase activity"/>
    <property type="evidence" value="ECO:0007669"/>
    <property type="project" value="UniProtKB-ARBA"/>
</dbReference>
<keyword evidence="6" id="KW-1185">Reference proteome</keyword>
<dbReference type="SUPFAM" id="SSF55120">
    <property type="entry name" value="Pseudouridine synthase"/>
    <property type="match status" value="1"/>
</dbReference>
<dbReference type="PROSITE" id="PS50889">
    <property type="entry name" value="S4"/>
    <property type="match status" value="1"/>
</dbReference>
<dbReference type="Gene3D" id="3.10.290.10">
    <property type="entry name" value="RNA-binding S4 domain"/>
    <property type="match status" value="1"/>
</dbReference>
<gene>
    <name evidence="5" type="ordered locus">SAR116_2419</name>
</gene>
<dbReference type="SMART" id="SM00363">
    <property type="entry name" value="S4"/>
    <property type="match status" value="1"/>
</dbReference>
<organism evidence="5 6">
    <name type="scientific">Puniceispirillum marinum (strain IMCC1322)</name>
    <dbReference type="NCBI Taxonomy" id="488538"/>
    <lineage>
        <taxon>Bacteria</taxon>
        <taxon>Pseudomonadati</taxon>
        <taxon>Pseudomonadota</taxon>
        <taxon>Alphaproteobacteria</taxon>
        <taxon>Candidatus Puniceispirillales</taxon>
        <taxon>Candidatus Puniceispirillaceae</taxon>
        <taxon>Candidatus Puniceispirillum</taxon>
    </lineage>
</organism>
<dbReference type="OrthoDB" id="9807829at2"/>
<evidence type="ECO:0000256" key="3">
    <source>
        <dbReference type="PROSITE-ProRule" id="PRU00182"/>
    </source>
</evidence>
<evidence type="ECO:0000256" key="1">
    <source>
        <dbReference type="ARBA" id="ARBA00010876"/>
    </source>
</evidence>
<evidence type="ECO:0000313" key="6">
    <source>
        <dbReference type="Proteomes" id="UP000007460"/>
    </source>
</evidence>
<dbReference type="InterPro" id="IPR050188">
    <property type="entry name" value="RluA_PseudoU_synthase"/>
</dbReference>
<dbReference type="InterPro" id="IPR036986">
    <property type="entry name" value="S4_RNA-bd_sf"/>
</dbReference>
<dbReference type="CDD" id="cd00165">
    <property type="entry name" value="S4"/>
    <property type="match status" value="1"/>
</dbReference>
<dbReference type="EC" id="5.4.99.12" evidence="5"/>
<keyword evidence="3" id="KW-0694">RNA-binding</keyword>
<dbReference type="InterPro" id="IPR020103">
    <property type="entry name" value="PsdUridine_synth_cat_dom_sf"/>
</dbReference>
<dbReference type="SUPFAM" id="SSF55174">
    <property type="entry name" value="Alpha-L RNA-binding motif"/>
    <property type="match status" value="1"/>
</dbReference>
<dbReference type="RefSeq" id="WP_013047288.1">
    <property type="nucleotide sequence ID" value="NC_014010.1"/>
</dbReference>